<dbReference type="RefSeq" id="WP_285066374.1">
    <property type="nucleotide sequence ID" value="NZ_JASOOE010000018.1"/>
</dbReference>
<dbReference type="InterPro" id="IPR014819">
    <property type="entry name" value="PriCT_2"/>
</dbReference>
<name>A0AAJ1Q6T7_9LACT</name>
<organism evidence="3 4">
    <name type="scientific">Facklamia hominis</name>
    <dbReference type="NCBI Taxonomy" id="178214"/>
    <lineage>
        <taxon>Bacteria</taxon>
        <taxon>Bacillati</taxon>
        <taxon>Bacillota</taxon>
        <taxon>Bacilli</taxon>
        <taxon>Lactobacillales</taxon>
        <taxon>Aerococcaceae</taxon>
        <taxon>Facklamia</taxon>
    </lineage>
</organism>
<dbReference type="SUPFAM" id="SSF52540">
    <property type="entry name" value="P-loop containing nucleoside triphosphate hydrolases"/>
    <property type="match status" value="1"/>
</dbReference>
<gene>
    <name evidence="3" type="ORF">QP433_08150</name>
</gene>
<dbReference type="CDD" id="cd01125">
    <property type="entry name" value="RepA_RSF1010_like"/>
    <property type="match status" value="1"/>
</dbReference>
<evidence type="ECO:0000313" key="4">
    <source>
        <dbReference type="Proteomes" id="UP001229251"/>
    </source>
</evidence>
<sequence>MEDKKRLLELLSYIPVANLDYQEWVNVGMALKYEGYTASDWDSWSQNDSRYKPGECYTKWETFDGDTTPVTGGTIYKMACDYGYQPQDKAYDDGRGELSWDSIIKYDNDYKIIDKDWIQGKELHDPSDDQWNPTQELIRYLETLFESTENVGYVTTSWEMEDKDGLIKHMPTRGNYDRTAGELIQGLTQCNGDIGAVLGDYNSEVGAWIRFNPLDGKDVKDDNVTDFRYALVESDGLPVDKQNAILRELELPIATLTYSGNKSLHAIVKVDAVDYRQYKERVDYLFKVMDKNGFNTDKSNKNPSRLSRMPGVIRNGHKQYLVDINIGKPSWEAWYEWIEDQNDDLPDPESLADTWDNMPDLAPELISGILRQGHKMLLAGPSKAGKSFALIELCIAIAEGTDWLGWSCAQGKVLYVNLELDRASALHRFKDVYGAMELEPRSINNIDIWNLRGKTIPMDKLAPKLIRRAHKKDYIAVVIDPIYKVLTGDENSADQMAHFTNQFDKVATELGSSVIYCHHHSKGTQGNKKSMDRASGSGVFARDPDALIDLIELELSPDQIKEAKTKASCEVYRKALRTLNYEYYQQNFKLSDLENDTRMRKHAREALDNKVYYQVLDEAEEAGKKAYFQTAWRVDGTLREFAKFKPKNIWFSYPIHQVDEGGTLKEAEPESEVPDWKKAQKKKKSPSERRKEQNESLETAIQVSNFSGGDEVKLESISEYLGVSEKTVRRRIKEHGGYYIEDNIVYKKS</sequence>
<dbReference type="Pfam" id="PF08707">
    <property type="entry name" value="PriCT_2"/>
    <property type="match status" value="1"/>
</dbReference>
<dbReference type="Pfam" id="PF13481">
    <property type="entry name" value="AAA_25"/>
    <property type="match status" value="1"/>
</dbReference>
<dbReference type="Proteomes" id="UP001229251">
    <property type="component" value="Unassembled WGS sequence"/>
</dbReference>
<feature type="region of interest" description="Disordered" evidence="1">
    <location>
        <begin position="663"/>
        <end position="702"/>
    </location>
</feature>
<reference evidence="3" key="1">
    <citation type="submission" date="2023-05" db="EMBL/GenBank/DDBJ databases">
        <title>Cataloging the Phylogenetic Diversity of Human Bladder Bacteria.</title>
        <authorList>
            <person name="Du J."/>
        </authorList>
    </citation>
    <scope>NUCLEOTIDE SEQUENCE</scope>
    <source>
        <strain evidence="3">UMB1231</strain>
    </source>
</reference>
<evidence type="ECO:0000259" key="2">
    <source>
        <dbReference type="Pfam" id="PF08707"/>
    </source>
</evidence>
<protein>
    <submittedName>
        <fullName evidence="3">AAA family ATPase</fullName>
    </submittedName>
</protein>
<comment type="caution">
    <text evidence="3">The sequence shown here is derived from an EMBL/GenBank/DDBJ whole genome shotgun (WGS) entry which is preliminary data.</text>
</comment>
<dbReference type="InterPro" id="IPR038724">
    <property type="entry name" value="RepA"/>
</dbReference>
<feature type="domain" description="Primase C-terminal 2" evidence="2">
    <location>
        <begin position="9"/>
        <end position="79"/>
    </location>
</feature>
<proteinExistence type="predicted"/>
<accession>A0AAJ1Q6T7</accession>
<dbReference type="GO" id="GO:0016817">
    <property type="term" value="F:hydrolase activity, acting on acid anhydrides"/>
    <property type="evidence" value="ECO:0007669"/>
    <property type="project" value="InterPro"/>
</dbReference>
<feature type="compositionally biased region" description="Basic and acidic residues" evidence="1">
    <location>
        <begin position="663"/>
        <end position="678"/>
    </location>
</feature>
<dbReference type="InterPro" id="IPR027417">
    <property type="entry name" value="P-loop_NTPase"/>
</dbReference>
<feature type="compositionally biased region" description="Basic and acidic residues" evidence="1">
    <location>
        <begin position="685"/>
        <end position="694"/>
    </location>
</feature>
<evidence type="ECO:0000313" key="3">
    <source>
        <dbReference type="EMBL" id="MDK7187952.1"/>
    </source>
</evidence>
<dbReference type="Gene3D" id="3.40.50.300">
    <property type="entry name" value="P-loop containing nucleotide triphosphate hydrolases"/>
    <property type="match status" value="1"/>
</dbReference>
<dbReference type="AlphaFoldDB" id="A0AAJ1Q6T7"/>
<evidence type="ECO:0000256" key="1">
    <source>
        <dbReference type="SAM" id="MobiDB-lite"/>
    </source>
</evidence>
<dbReference type="EMBL" id="JASOOE010000018">
    <property type="protein sequence ID" value="MDK7187952.1"/>
    <property type="molecule type" value="Genomic_DNA"/>
</dbReference>